<feature type="domain" description="FAD dependent oxidoreductase" evidence="1">
    <location>
        <begin position="37"/>
        <end position="435"/>
    </location>
</feature>
<dbReference type="GO" id="GO:0005737">
    <property type="term" value="C:cytoplasm"/>
    <property type="evidence" value="ECO:0007669"/>
    <property type="project" value="TreeGrafter"/>
</dbReference>
<dbReference type="AlphaFoldDB" id="A0A162IDV7"/>
<dbReference type="InterPro" id="IPR036188">
    <property type="entry name" value="FAD/NAD-bd_sf"/>
</dbReference>
<evidence type="ECO:0000259" key="1">
    <source>
        <dbReference type="Pfam" id="PF01266"/>
    </source>
</evidence>
<dbReference type="PANTHER" id="PTHR13847">
    <property type="entry name" value="SARCOSINE DEHYDROGENASE-RELATED"/>
    <property type="match status" value="1"/>
</dbReference>
<organism evidence="2 3">
    <name type="scientific">Moelleriella libera RCEF 2490</name>
    <dbReference type="NCBI Taxonomy" id="1081109"/>
    <lineage>
        <taxon>Eukaryota</taxon>
        <taxon>Fungi</taxon>
        <taxon>Dikarya</taxon>
        <taxon>Ascomycota</taxon>
        <taxon>Pezizomycotina</taxon>
        <taxon>Sordariomycetes</taxon>
        <taxon>Hypocreomycetidae</taxon>
        <taxon>Hypocreales</taxon>
        <taxon>Clavicipitaceae</taxon>
        <taxon>Moelleriella</taxon>
    </lineage>
</organism>
<evidence type="ECO:0000313" key="2">
    <source>
        <dbReference type="EMBL" id="KZZ92023.1"/>
    </source>
</evidence>
<dbReference type="Gene3D" id="3.30.9.10">
    <property type="entry name" value="D-Amino Acid Oxidase, subunit A, domain 2"/>
    <property type="match status" value="1"/>
</dbReference>
<comment type="caution">
    <text evidence="2">The sequence shown here is derived from an EMBL/GenBank/DDBJ whole genome shotgun (WGS) entry which is preliminary data.</text>
</comment>
<dbReference type="PANTHER" id="PTHR13847:SF279">
    <property type="entry name" value="FAD DEPENDENT OXIDOREDUCTASE DOMAIN-CONTAINING PROTEIN-RELATED"/>
    <property type="match status" value="1"/>
</dbReference>
<dbReference type="Gene3D" id="3.50.50.60">
    <property type="entry name" value="FAD/NAD(P)-binding domain"/>
    <property type="match status" value="1"/>
</dbReference>
<accession>A0A162IDV7</accession>
<proteinExistence type="predicted"/>
<dbReference type="Proteomes" id="UP000078544">
    <property type="component" value="Unassembled WGS sequence"/>
</dbReference>
<dbReference type="SUPFAM" id="SSF51905">
    <property type="entry name" value="FAD/NAD(P)-binding domain"/>
    <property type="match status" value="1"/>
</dbReference>
<dbReference type="Pfam" id="PF01266">
    <property type="entry name" value="DAO"/>
    <property type="match status" value="1"/>
</dbReference>
<dbReference type="EMBL" id="AZGY01000016">
    <property type="protein sequence ID" value="KZZ92023.1"/>
    <property type="molecule type" value="Genomic_DNA"/>
</dbReference>
<keyword evidence="3" id="KW-1185">Reference proteome</keyword>
<reference evidence="2 3" key="1">
    <citation type="journal article" date="2016" name="Genome Biol. Evol.">
        <title>Divergent and convergent evolution of fungal pathogenicity.</title>
        <authorList>
            <person name="Shang Y."/>
            <person name="Xiao G."/>
            <person name="Zheng P."/>
            <person name="Cen K."/>
            <person name="Zhan S."/>
            <person name="Wang C."/>
        </authorList>
    </citation>
    <scope>NUCLEOTIDE SEQUENCE [LARGE SCALE GENOMIC DNA]</scope>
    <source>
        <strain evidence="2 3">RCEF 2490</strain>
    </source>
</reference>
<evidence type="ECO:0000313" key="3">
    <source>
        <dbReference type="Proteomes" id="UP000078544"/>
    </source>
</evidence>
<gene>
    <name evidence="2" type="ORF">AAL_06233</name>
</gene>
<protein>
    <submittedName>
        <fullName evidence="2">FAD dependent oxidoreductase</fullName>
    </submittedName>
</protein>
<sequence length="511" mass="55043">MAPSPLPVAGSTVSFWRADPHSLDDHRSTPDLPAQADITIVGAGFAGVATAHHILEHCRTQGSETPSILILEARQACSGATGRNGGHMKPDPYSRPSVLAASHGIEVAAEFAEFEAKNLSAVKDLIEAQNIECDFVLTRALDVLMTDEICQAIKSKADNLRKDGLSVMRDVQFVEGPQAEQVSPLAISFLPAVNSESLTRVSQLSGITGAKGCFSYTAGHLSPYKLVLHLLNQAVSAGVNLQTNTPVTSISDTEGNVIVETLRGSVRTSKIVFATNAYTSFLLPEFSETIVPVRGICSHIAPGKLPAPPLPNSYIIRWSGNEYEYLIPRLDGGIVVGGARSRYFLDLDSWYKNVEDDKLIEPAKNHFDGYMQRVFRGWNDSGASTSKVWTGIMGYTDDGFPHIGVVPARENQYMLAGFNGHGMPQIFLAAKGVASMIMEGASFEETGIPRVCKATVERISSSGNAILDLWKDAIKADQIATKRRKSKLSALGLTSSQDGKSELPCTAPLLR</sequence>
<dbReference type="InterPro" id="IPR006076">
    <property type="entry name" value="FAD-dep_OxRdtase"/>
</dbReference>
<dbReference type="OrthoDB" id="429143at2759"/>
<dbReference type="STRING" id="1081109.A0A162IDV7"/>
<name>A0A162IDV7_9HYPO</name>